<dbReference type="Gramene" id="EOY03196">
    <property type="protein sequence ID" value="EOY03196"/>
    <property type="gene ID" value="TCM_017828"/>
</dbReference>
<dbReference type="AlphaFoldDB" id="A0A061EE54"/>
<protein>
    <recommendedName>
        <fullName evidence="1">Retrotransposon Copia-like N-terminal domain-containing protein</fullName>
    </recommendedName>
</protein>
<dbReference type="Proteomes" id="UP000026915">
    <property type="component" value="Chromosome 4"/>
</dbReference>
<dbReference type="PANTHER" id="PTHR37610">
    <property type="entry name" value="CCHC-TYPE DOMAIN-CONTAINING PROTEIN"/>
    <property type="match status" value="1"/>
</dbReference>
<feature type="domain" description="Retrotransposon Copia-like N-terminal" evidence="1">
    <location>
        <begin position="24"/>
        <end position="71"/>
    </location>
</feature>
<dbReference type="InterPro" id="IPR029472">
    <property type="entry name" value="Copia-like_N"/>
</dbReference>
<dbReference type="OMA" id="PEWIAWE"/>
<evidence type="ECO:0000259" key="1">
    <source>
        <dbReference type="Pfam" id="PF14244"/>
    </source>
</evidence>
<reference evidence="2 3" key="1">
    <citation type="journal article" date="2013" name="Genome Biol.">
        <title>The genome sequence of the most widely cultivated cacao type and its use to identify candidate genes regulating pod color.</title>
        <authorList>
            <person name="Motamayor J.C."/>
            <person name="Mockaitis K."/>
            <person name="Schmutz J."/>
            <person name="Haiminen N."/>
            <person name="Iii D.L."/>
            <person name="Cornejo O."/>
            <person name="Findley S.D."/>
            <person name="Zheng P."/>
            <person name="Utro F."/>
            <person name="Royaert S."/>
            <person name="Saski C."/>
            <person name="Jenkins J."/>
            <person name="Podicheti R."/>
            <person name="Zhao M."/>
            <person name="Scheffler B.E."/>
            <person name="Stack J.C."/>
            <person name="Feltus F.A."/>
            <person name="Mustiga G.M."/>
            <person name="Amores F."/>
            <person name="Phillips W."/>
            <person name="Marelli J.P."/>
            <person name="May G.D."/>
            <person name="Shapiro H."/>
            <person name="Ma J."/>
            <person name="Bustamante C.D."/>
            <person name="Schnell R.J."/>
            <person name="Main D."/>
            <person name="Gilbert D."/>
            <person name="Parida L."/>
            <person name="Kuhn D.N."/>
        </authorList>
    </citation>
    <scope>NUCLEOTIDE SEQUENCE [LARGE SCALE GENOMIC DNA]</scope>
    <source>
        <strain evidence="3">cv. Matina 1-6</strain>
    </source>
</reference>
<gene>
    <name evidence="2" type="ORF">TCM_017828</name>
</gene>
<dbReference type="PANTHER" id="PTHR37610:SF94">
    <property type="entry name" value="RETROTRANSPOSON COPIA-LIKE N-TERMINAL DOMAIN-CONTAINING PROTEIN"/>
    <property type="match status" value="1"/>
</dbReference>
<dbReference type="EMBL" id="CM001882">
    <property type="protein sequence ID" value="EOY03196.1"/>
    <property type="molecule type" value="Genomic_DNA"/>
</dbReference>
<dbReference type="Pfam" id="PF14244">
    <property type="entry name" value="Retrotran_gag_3"/>
    <property type="match status" value="1"/>
</dbReference>
<proteinExistence type="predicted"/>
<dbReference type="eggNOG" id="KOG0017">
    <property type="taxonomic scope" value="Eukaryota"/>
</dbReference>
<dbReference type="InParanoid" id="A0A061EE54"/>
<evidence type="ECO:0000313" key="2">
    <source>
        <dbReference type="EMBL" id="EOY03196.1"/>
    </source>
</evidence>
<accession>A0A061EE54</accession>
<dbReference type="HOGENOM" id="CLU_071438_1_0_1"/>
<keyword evidence="3" id="KW-1185">Reference proteome</keyword>
<evidence type="ECO:0000313" key="3">
    <source>
        <dbReference type="Proteomes" id="UP000026915"/>
    </source>
</evidence>
<organism evidence="2 3">
    <name type="scientific">Theobroma cacao</name>
    <name type="common">Cacao</name>
    <name type="synonym">Cocoa</name>
    <dbReference type="NCBI Taxonomy" id="3641"/>
    <lineage>
        <taxon>Eukaryota</taxon>
        <taxon>Viridiplantae</taxon>
        <taxon>Streptophyta</taxon>
        <taxon>Embryophyta</taxon>
        <taxon>Tracheophyta</taxon>
        <taxon>Spermatophyta</taxon>
        <taxon>Magnoliopsida</taxon>
        <taxon>eudicotyledons</taxon>
        <taxon>Gunneridae</taxon>
        <taxon>Pentapetalae</taxon>
        <taxon>rosids</taxon>
        <taxon>malvids</taxon>
        <taxon>Malvales</taxon>
        <taxon>Malvaceae</taxon>
        <taxon>Byttnerioideae</taxon>
        <taxon>Theobroma</taxon>
    </lineage>
</organism>
<sequence>MENTSVQKVSTTSIMDSQSLYFLHHTDHYESVVINHKLTFSNYVAWSRAFMLALLSWNKVEFIDRTVLKPASIDLLFGPWIQCNNLILAWLMESITPPTASTIFYMDSIADIWSNLKQNFGQLDYI</sequence>
<name>A0A061EE54_THECC</name>